<reference evidence="1" key="1">
    <citation type="submission" date="2015-06" db="UniProtKB">
        <authorList>
            <consortium name="EnsemblPlants"/>
        </authorList>
    </citation>
    <scope>IDENTIFICATION</scope>
</reference>
<protein>
    <submittedName>
        <fullName evidence="1">Uncharacterized protein</fullName>
    </submittedName>
</protein>
<dbReference type="HOGENOM" id="CLU_2613060_0_0_1"/>
<organism evidence="1 2">
    <name type="scientific">Oryza glaberrima</name>
    <name type="common">African rice</name>
    <dbReference type="NCBI Taxonomy" id="4538"/>
    <lineage>
        <taxon>Eukaryota</taxon>
        <taxon>Viridiplantae</taxon>
        <taxon>Streptophyta</taxon>
        <taxon>Embryophyta</taxon>
        <taxon>Tracheophyta</taxon>
        <taxon>Spermatophyta</taxon>
        <taxon>Magnoliopsida</taxon>
        <taxon>Liliopsida</taxon>
        <taxon>Poales</taxon>
        <taxon>Poaceae</taxon>
        <taxon>BOP clade</taxon>
        <taxon>Oryzoideae</taxon>
        <taxon>Oryzeae</taxon>
        <taxon>Oryzinae</taxon>
        <taxon>Oryza</taxon>
    </lineage>
</organism>
<dbReference type="EnsemblPlants" id="ORGLA01G0251200.1">
    <property type="protein sequence ID" value="ORGLA01G0251200.1"/>
    <property type="gene ID" value="ORGLA01G0251200"/>
</dbReference>
<sequence>MGQRDEKGGSKILALTVDAKGSVTFNAVVGVREADAARDEILHLEHKFRQLHTTKMEELLRQVATAVASSPQGIGGKKV</sequence>
<accession>I1NRM2</accession>
<evidence type="ECO:0000313" key="2">
    <source>
        <dbReference type="Proteomes" id="UP000007306"/>
    </source>
</evidence>
<name>I1NRM2_ORYGL</name>
<dbReference type="AlphaFoldDB" id="I1NRM2"/>
<evidence type="ECO:0000313" key="1">
    <source>
        <dbReference type="EnsemblPlants" id="ORGLA01G0251200.1"/>
    </source>
</evidence>
<dbReference type="Gramene" id="ORGLA01G0251200.1">
    <property type="protein sequence ID" value="ORGLA01G0251200.1"/>
    <property type="gene ID" value="ORGLA01G0251200"/>
</dbReference>
<reference evidence="1 2" key="2">
    <citation type="submission" date="2018-04" db="EMBL/GenBank/DDBJ databases">
        <title>OglaRS2 (Oryza glaberrima Reference Sequence Version 2).</title>
        <authorList>
            <person name="Zhang J."/>
            <person name="Kudrna D."/>
            <person name="Lee S."/>
            <person name="Talag J."/>
            <person name="Rajasekar S."/>
            <person name="Wing R.A."/>
        </authorList>
    </citation>
    <scope>NUCLEOTIDE SEQUENCE [LARGE SCALE GENOMIC DNA]</scope>
    <source>
        <strain evidence="1 2">cv. IRGC 96717</strain>
    </source>
</reference>
<dbReference type="Proteomes" id="UP000007306">
    <property type="component" value="Chromosome 1"/>
</dbReference>
<keyword evidence="2" id="KW-1185">Reference proteome</keyword>
<proteinExistence type="predicted"/>